<dbReference type="eggNOG" id="COG3842">
    <property type="taxonomic scope" value="Bacteria"/>
</dbReference>
<dbReference type="AlphaFoldDB" id="A0A221UX43"/>
<dbReference type="EC" id="3.6.3.25" evidence="5"/>
<keyword evidence="5" id="KW-0378">Hydrolase</keyword>
<dbReference type="SMART" id="SM00382">
    <property type="entry name" value="AAA"/>
    <property type="match status" value="1"/>
</dbReference>
<evidence type="ECO:0000256" key="3">
    <source>
        <dbReference type="ARBA" id="ARBA00022840"/>
    </source>
</evidence>
<evidence type="ECO:0000313" key="6">
    <source>
        <dbReference type="Proteomes" id="UP000204551"/>
    </source>
</evidence>
<dbReference type="STRING" id="616991.GCA_000733925_00791"/>
<dbReference type="InterPro" id="IPR050093">
    <property type="entry name" value="ABC_SmlMolc_Importer"/>
</dbReference>
<dbReference type="PANTHER" id="PTHR42781">
    <property type="entry name" value="SPERMIDINE/PUTRESCINE IMPORT ATP-BINDING PROTEIN POTA"/>
    <property type="match status" value="1"/>
</dbReference>
<name>A0A221UX43_9FLAO</name>
<proteinExistence type="predicted"/>
<dbReference type="KEGG" id="aalg:AREALGSMS7_02470"/>
<dbReference type="Pfam" id="PF00005">
    <property type="entry name" value="ABC_tran"/>
    <property type="match status" value="1"/>
</dbReference>
<dbReference type="InterPro" id="IPR003593">
    <property type="entry name" value="AAA+_ATPase"/>
</dbReference>
<dbReference type="PROSITE" id="PS50893">
    <property type="entry name" value="ABC_TRANSPORTER_2"/>
    <property type="match status" value="1"/>
</dbReference>
<dbReference type="InterPro" id="IPR017871">
    <property type="entry name" value="ABC_transporter-like_CS"/>
</dbReference>
<dbReference type="PROSITE" id="PS00211">
    <property type="entry name" value="ABC_TRANSPORTER_1"/>
    <property type="match status" value="1"/>
</dbReference>
<dbReference type="EMBL" id="CP022515">
    <property type="protein sequence ID" value="ASO05914.1"/>
    <property type="molecule type" value="Genomic_DNA"/>
</dbReference>
<keyword evidence="3 5" id="KW-0067">ATP-binding</keyword>
<dbReference type="InterPro" id="IPR027417">
    <property type="entry name" value="P-loop_NTPase"/>
</dbReference>
<dbReference type="InterPro" id="IPR003439">
    <property type="entry name" value="ABC_transporter-like_ATP-bd"/>
</dbReference>
<organism evidence="5 6">
    <name type="scientific">Arenibacter algicola</name>
    <dbReference type="NCBI Taxonomy" id="616991"/>
    <lineage>
        <taxon>Bacteria</taxon>
        <taxon>Pseudomonadati</taxon>
        <taxon>Bacteroidota</taxon>
        <taxon>Flavobacteriia</taxon>
        <taxon>Flavobacteriales</taxon>
        <taxon>Flavobacteriaceae</taxon>
        <taxon>Arenibacter</taxon>
    </lineage>
</organism>
<evidence type="ECO:0000256" key="2">
    <source>
        <dbReference type="ARBA" id="ARBA00022741"/>
    </source>
</evidence>
<dbReference type="PANTHER" id="PTHR42781:SF4">
    <property type="entry name" value="SPERMIDINE_PUTRESCINE IMPORT ATP-BINDING PROTEIN POTA"/>
    <property type="match status" value="1"/>
</dbReference>
<evidence type="ECO:0000259" key="4">
    <source>
        <dbReference type="PROSITE" id="PS50893"/>
    </source>
</evidence>
<protein>
    <submittedName>
        <fullName evidence="5">Sulfate/thiosulfate import ATP-binding protein CysA</fullName>
        <ecNumber evidence="5">3.6.3.25</ecNumber>
    </submittedName>
</protein>
<dbReference type="Gene3D" id="3.40.50.300">
    <property type="entry name" value="P-loop containing nucleotide triphosphate hydrolases"/>
    <property type="match status" value="1"/>
</dbReference>
<keyword evidence="2" id="KW-0547">Nucleotide-binding</keyword>
<dbReference type="RefSeq" id="WP_093978535.1">
    <property type="nucleotide sequence ID" value="NZ_CP022515.1"/>
</dbReference>
<reference evidence="5 6" key="1">
    <citation type="submission" date="2017-07" db="EMBL/GenBank/DDBJ databases">
        <title>Genome Sequence of Arenibacter algicola Strain SMS7 Isolated from a culture of the Diatom Skeletonema marinoi.</title>
        <authorList>
            <person name="Topel M."/>
            <person name="Pinder M.I.M."/>
            <person name="Johansson O.N."/>
            <person name="Kourtchenko O."/>
            <person name="Godhe A."/>
            <person name="Clarke A.K."/>
        </authorList>
    </citation>
    <scope>NUCLEOTIDE SEQUENCE [LARGE SCALE GENOMIC DNA]</scope>
    <source>
        <strain evidence="5 6">SMS7</strain>
    </source>
</reference>
<gene>
    <name evidence="5" type="primary">cysA</name>
    <name evidence="5" type="ORF">AREALGSMS7_02470</name>
</gene>
<dbReference type="GO" id="GO:0005524">
    <property type="term" value="F:ATP binding"/>
    <property type="evidence" value="ECO:0007669"/>
    <property type="project" value="UniProtKB-KW"/>
</dbReference>
<dbReference type="Proteomes" id="UP000204551">
    <property type="component" value="Chromosome"/>
</dbReference>
<sequence>MINLNLKKTLKSAGGNIDLDMQLTIEKGQFVTLFGESGAGKTSTLRMLSGLLKPDSGTIKVGETTWFDSRKNIDLKPQQRKLGYVFQDYALFPNMSVRQNLEYALRKNQDRTIIEELLEFAELGELDQRKPETLSGGQKQRVALARALVQRPEILILDEPLSALDLKMRIKLQEYLLQVHKKYKLTTILVSHDIGEIVKLSDRVFELQNGRVIKKGTAAEFFGLNKTSAKFRFSGEVLKIQREDVLYVISVLIGNDIIKVVADRTEANNFKIGDQVLVASKAFNPIIQKKYSSRLLSAKNTFKLKGSAQ</sequence>
<accession>A0A221UX43</accession>
<dbReference type="GO" id="GO:0016887">
    <property type="term" value="F:ATP hydrolysis activity"/>
    <property type="evidence" value="ECO:0007669"/>
    <property type="project" value="InterPro"/>
</dbReference>
<evidence type="ECO:0000256" key="1">
    <source>
        <dbReference type="ARBA" id="ARBA00022448"/>
    </source>
</evidence>
<evidence type="ECO:0000313" key="5">
    <source>
        <dbReference type="EMBL" id="ASO05914.1"/>
    </source>
</evidence>
<dbReference type="SUPFAM" id="SSF52540">
    <property type="entry name" value="P-loop containing nucleoside triphosphate hydrolases"/>
    <property type="match status" value="1"/>
</dbReference>
<feature type="domain" description="ABC transporter" evidence="4">
    <location>
        <begin position="1"/>
        <end position="234"/>
    </location>
</feature>
<keyword evidence="1" id="KW-0813">Transport</keyword>